<keyword evidence="2" id="KW-0695">RNA-directed DNA polymerase</keyword>
<gene>
    <name evidence="2" type="ORF">MGLY_10650</name>
</gene>
<dbReference type="InterPro" id="IPR000477">
    <property type="entry name" value="RT_dom"/>
</dbReference>
<evidence type="ECO:0000259" key="1">
    <source>
        <dbReference type="PROSITE" id="PS50878"/>
    </source>
</evidence>
<dbReference type="OrthoDB" id="9788687at2"/>
<dbReference type="Proteomes" id="UP000425916">
    <property type="component" value="Chromosome"/>
</dbReference>
<accession>A0A6I5ZP78</accession>
<name>A0A6I5ZP78_9FIRM</name>
<reference evidence="2 3" key="1">
    <citation type="submission" date="2019-11" db="EMBL/GenBank/DDBJ databases">
        <title>Genome sequence of Moorella glycerini DSM11254.</title>
        <authorList>
            <person name="Poehlein A."/>
            <person name="Boeer T."/>
            <person name="Daniel R."/>
        </authorList>
    </citation>
    <scope>NUCLEOTIDE SEQUENCE [LARGE SCALE GENOMIC DNA]</scope>
    <source>
        <strain evidence="2 3">DSM 11254</strain>
    </source>
</reference>
<protein>
    <submittedName>
        <fullName evidence="2">Reverse transcriptase</fullName>
    </submittedName>
</protein>
<dbReference type="Pfam" id="PF00078">
    <property type="entry name" value="RVT_1"/>
    <property type="match status" value="1"/>
</dbReference>
<proteinExistence type="predicted"/>
<evidence type="ECO:0000313" key="2">
    <source>
        <dbReference type="EMBL" id="QGP91723.1"/>
    </source>
</evidence>
<dbReference type="InterPro" id="IPR051083">
    <property type="entry name" value="GrpII_Intron_Splice-Mob/Def"/>
</dbReference>
<dbReference type="RefSeq" id="WP_156272386.1">
    <property type="nucleotide sequence ID" value="NZ_CP046244.1"/>
</dbReference>
<sequence>MRTYDNLYPQIYDFGNLYEAYLKARRGHRYDPDVLVFSSNRESELIELQNELIWKTYQTGQYRRFYVHDPKTRLVAALPFRDRVLHHALCNVIEPLFERKYIYDSYACRIGKGTHAGADRVTEFLKKAARKWPKPYCLKADISKYFPSVRHSTLLGIIKRTIACEDTLWLIQEILSSWADTAEPDPRGLPIGNLTSQLFANVYLDQLDHFIKEELQVPYYVRYMDDFVIISGDKKELWRLKQEIEDFLDARLSLKLNDKTGIFPVSHGVDFLGYRIWKDHRLLRKRSTKRIKRALKHFQKLYSQGKIDFEKINTTVQSWLGHTKHANSFNFRKKLFDTFSFIRGRGDDHET</sequence>
<keyword evidence="3" id="KW-1185">Reference proteome</keyword>
<keyword evidence="2" id="KW-0808">Transferase</keyword>
<dbReference type="SUPFAM" id="SSF56672">
    <property type="entry name" value="DNA/RNA polymerases"/>
    <property type="match status" value="1"/>
</dbReference>
<dbReference type="PANTHER" id="PTHR34047">
    <property type="entry name" value="NUCLEAR INTRON MATURASE 1, MITOCHONDRIAL-RELATED"/>
    <property type="match status" value="1"/>
</dbReference>
<dbReference type="CDD" id="cd01651">
    <property type="entry name" value="RT_G2_intron"/>
    <property type="match status" value="1"/>
</dbReference>
<organism evidence="2 3">
    <name type="scientific">Neomoorella glycerini</name>
    <dbReference type="NCBI Taxonomy" id="55779"/>
    <lineage>
        <taxon>Bacteria</taxon>
        <taxon>Bacillati</taxon>
        <taxon>Bacillota</taxon>
        <taxon>Clostridia</taxon>
        <taxon>Neomoorellales</taxon>
        <taxon>Neomoorellaceae</taxon>
        <taxon>Neomoorella</taxon>
    </lineage>
</organism>
<feature type="domain" description="Reverse transcriptase" evidence="1">
    <location>
        <begin position="1"/>
        <end position="276"/>
    </location>
</feature>
<dbReference type="PROSITE" id="PS50878">
    <property type="entry name" value="RT_POL"/>
    <property type="match status" value="1"/>
</dbReference>
<dbReference type="AlphaFoldDB" id="A0A6I5ZP78"/>
<evidence type="ECO:0000313" key="3">
    <source>
        <dbReference type="Proteomes" id="UP000425916"/>
    </source>
</evidence>
<dbReference type="EMBL" id="CP046244">
    <property type="protein sequence ID" value="QGP91723.1"/>
    <property type="molecule type" value="Genomic_DNA"/>
</dbReference>
<keyword evidence="2" id="KW-0548">Nucleotidyltransferase</keyword>
<dbReference type="PANTHER" id="PTHR34047:SF8">
    <property type="entry name" value="PROTEIN YKFC"/>
    <property type="match status" value="1"/>
</dbReference>
<dbReference type="GO" id="GO:0003964">
    <property type="term" value="F:RNA-directed DNA polymerase activity"/>
    <property type="evidence" value="ECO:0007669"/>
    <property type="project" value="UniProtKB-KW"/>
</dbReference>
<dbReference type="InterPro" id="IPR043502">
    <property type="entry name" value="DNA/RNA_pol_sf"/>
</dbReference>